<evidence type="ECO:0000313" key="2">
    <source>
        <dbReference type="EMBL" id="KAJ8889392.1"/>
    </source>
</evidence>
<sequence length="145" mass="15810">MELYSVLVAMLKPEKNNPFITVKYGFITPMRIQNGFTSTCIYPFGKTKYSLEILDPSKIEKFLNNMNIRQNKYKFLRKSSSMPTTDSLAGANARSVPSSSTSTTDSISEASTGSHLQSAGRADSLPEAISESCPLSSARADGLPE</sequence>
<name>A0ABQ9HYD4_9NEOP</name>
<feature type="compositionally biased region" description="Low complexity" evidence="1">
    <location>
        <begin position="95"/>
        <end position="112"/>
    </location>
</feature>
<feature type="region of interest" description="Disordered" evidence="1">
    <location>
        <begin position="79"/>
        <end position="145"/>
    </location>
</feature>
<comment type="caution">
    <text evidence="2">The sequence shown here is derived from an EMBL/GenBank/DDBJ whole genome shotgun (WGS) entry which is preliminary data.</text>
</comment>
<keyword evidence="3" id="KW-1185">Reference proteome</keyword>
<protein>
    <submittedName>
        <fullName evidence="2">Uncharacterized protein</fullName>
    </submittedName>
</protein>
<feature type="non-terminal residue" evidence="2">
    <location>
        <position position="145"/>
    </location>
</feature>
<dbReference type="EMBL" id="JARBHB010000003">
    <property type="protein sequence ID" value="KAJ8889392.1"/>
    <property type="molecule type" value="Genomic_DNA"/>
</dbReference>
<gene>
    <name evidence="2" type="ORF">PR048_008891</name>
</gene>
<evidence type="ECO:0000313" key="3">
    <source>
        <dbReference type="Proteomes" id="UP001159363"/>
    </source>
</evidence>
<evidence type="ECO:0000256" key="1">
    <source>
        <dbReference type="SAM" id="MobiDB-lite"/>
    </source>
</evidence>
<proteinExistence type="predicted"/>
<dbReference type="Proteomes" id="UP001159363">
    <property type="component" value="Chromosome 3"/>
</dbReference>
<reference evidence="2 3" key="1">
    <citation type="submission" date="2023-02" db="EMBL/GenBank/DDBJ databases">
        <title>LHISI_Scaffold_Assembly.</title>
        <authorList>
            <person name="Stuart O.P."/>
            <person name="Cleave R."/>
            <person name="Magrath M.J.L."/>
            <person name="Mikheyev A.S."/>
        </authorList>
    </citation>
    <scope>NUCLEOTIDE SEQUENCE [LARGE SCALE GENOMIC DNA]</scope>
    <source>
        <strain evidence="2">Daus_M_001</strain>
        <tissue evidence="2">Leg muscle</tissue>
    </source>
</reference>
<accession>A0ABQ9HYD4</accession>
<organism evidence="2 3">
    <name type="scientific">Dryococelus australis</name>
    <dbReference type="NCBI Taxonomy" id="614101"/>
    <lineage>
        <taxon>Eukaryota</taxon>
        <taxon>Metazoa</taxon>
        <taxon>Ecdysozoa</taxon>
        <taxon>Arthropoda</taxon>
        <taxon>Hexapoda</taxon>
        <taxon>Insecta</taxon>
        <taxon>Pterygota</taxon>
        <taxon>Neoptera</taxon>
        <taxon>Polyneoptera</taxon>
        <taxon>Phasmatodea</taxon>
        <taxon>Verophasmatodea</taxon>
        <taxon>Anareolatae</taxon>
        <taxon>Phasmatidae</taxon>
        <taxon>Eurycanthinae</taxon>
        <taxon>Dryococelus</taxon>
    </lineage>
</organism>